<gene>
    <name evidence="1" type="ordered locus">COPRO5265_1234</name>
</gene>
<proteinExistence type="predicted"/>
<accession>B5Y9U3</accession>
<dbReference type="STRING" id="309798.COPRO5265_1234"/>
<organism evidence="1 2">
    <name type="scientific">Coprothermobacter proteolyticus (strain ATCC 35245 / DSM 5265 / OCM 4 / BT)</name>
    <dbReference type="NCBI Taxonomy" id="309798"/>
    <lineage>
        <taxon>Bacteria</taxon>
        <taxon>Pseudomonadati</taxon>
        <taxon>Coprothermobacterota</taxon>
        <taxon>Coprothermobacteria</taxon>
        <taxon>Coprothermobacterales</taxon>
        <taxon>Coprothermobacteraceae</taxon>
        <taxon>Coprothermobacter</taxon>
    </lineage>
</organism>
<evidence type="ECO:0000313" key="1">
    <source>
        <dbReference type="EMBL" id="ACI17874.1"/>
    </source>
</evidence>
<dbReference type="Proteomes" id="UP000001732">
    <property type="component" value="Chromosome"/>
</dbReference>
<dbReference type="EMBL" id="CP001145">
    <property type="protein sequence ID" value="ACI17874.1"/>
    <property type="molecule type" value="Genomic_DNA"/>
</dbReference>
<dbReference type="KEGG" id="cpo:COPRO5265_1234"/>
<sequence>MNNRSDLAMEILEKKVQRNNYYRCKRLLATLYLRENPKKAEALYQRPSNMWEEIYLGDIRYYFLNDVGGALDAWQSAFEKVDWNTAREWDNPARNLLKRLYMVTKDAEFLEKWAELDVDNFRQSQMADYIKLLYKKGEKERAQETLNVCMYLYREDPILTRVAEELNLEVPYYKKKKPQVENAVRKPLNAGLLKEDTDPETLIKAIHELHPDAIITLASSVLTIMQGTLLWAGTFKPCWLARTLGPFTEHAKGPLIHFYTYPIVADWKLQAYLELSGTIPVLFGTLIAAIGKLFGQSGWFYRVIGPVAKAVDSDKIAPYDSCLVPGPLNAKVFTSQLCSQNIPFAIVDVNSVFGAEVVECCKGLDKRWIEGALSDNPAGNDESMTPVVLLWQKDHVEELEHESF</sequence>
<dbReference type="eggNOG" id="COG1478">
    <property type="taxonomic scope" value="Bacteria"/>
</dbReference>
<dbReference type="AlphaFoldDB" id="B5Y9U3"/>
<protein>
    <submittedName>
        <fullName evidence="1">Uncharacterized protein</fullName>
    </submittedName>
</protein>
<name>B5Y9U3_COPPD</name>
<dbReference type="SUPFAM" id="SSF144010">
    <property type="entry name" value="CofE-like"/>
    <property type="match status" value="1"/>
</dbReference>
<keyword evidence="2" id="KW-1185">Reference proteome</keyword>
<evidence type="ECO:0000313" key="2">
    <source>
        <dbReference type="Proteomes" id="UP000001732"/>
    </source>
</evidence>
<reference evidence="2" key="1">
    <citation type="submission" date="2008-08" db="EMBL/GenBank/DDBJ databases">
        <title>The complete genome sequence of Coprothermobacter proteolyticus strain ATCC 5245 / DSM 5265 / BT.</title>
        <authorList>
            <person name="Dodson R.J."/>
            <person name="Durkin A.S."/>
            <person name="Wu M."/>
            <person name="Eisen J."/>
            <person name="Sutton G."/>
        </authorList>
    </citation>
    <scope>NUCLEOTIDE SEQUENCE [LARGE SCALE GENOMIC DNA]</scope>
    <source>
        <strain evidence="2">ATCC 35245 / DSM 5265 / OCM 4 / BT</strain>
    </source>
</reference>
<reference evidence="1 2" key="2">
    <citation type="journal article" date="2014" name="Genome Announc.">
        <title>Complete Genome Sequence of Coprothermobacter proteolyticus DSM 5265.</title>
        <authorList>
            <person name="Alexiev A."/>
            <person name="Coil D.A."/>
            <person name="Badger J.H."/>
            <person name="Enticknap J."/>
            <person name="Ward N."/>
            <person name="Robb F.T."/>
            <person name="Eisen J.A."/>
        </authorList>
    </citation>
    <scope>NUCLEOTIDE SEQUENCE [LARGE SCALE GENOMIC DNA]</scope>
    <source>
        <strain evidence="2">ATCC 35245 / DSM 5265 / OCM 4 / BT</strain>
    </source>
</reference>